<evidence type="ECO:0000313" key="4">
    <source>
        <dbReference type="EMBL" id="KAE9147152.1"/>
    </source>
</evidence>
<dbReference type="PANTHER" id="PTHR37473">
    <property type="entry name" value="EF-HAND DOMAIN-CONTAINING PROTEIN"/>
    <property type="match status" value="1"/>
</dbReference>
<dbReference type="PANTHER" id="PTHR37473:SF1">
    <property type="entry name" value="EF-HAND DOMAIN-CONTAINING PROTEIN"/>
    <property type="match status" value="1"/>
</dbReference>
<evidence type="ECO:0000313" key="10">
    <source>
        <dbReference type="Proteomes" id="UP000441208"/>
    </source>
</evidence>
<dbReference type="Proteomes" id="UP000437068">
    <property type="component" value="Unassembled WGS sequence"/>
</dbReference>
<dbReference type="OrthoDB" id="76153at2759"/>
<dbReference type="EMBL" id="QXFZ01000619">
    <property type="protein sequence ID" value="KAE9109981.1"/>
    <property type="molecule type" value="Genomic_DNA"/>
</dbReference>
<feature type="coiled-coil region" evidence="1">
    <location>
        <begin position="157"/>
        <end position="184"/>
    </location>
</feature>
<evidence type="ECO:0000313" key="5">
    <source>
        <dbReference type="EMBL" id="KAE9209586.1"/>
    </source>
</evidence>
<evidence type="ECO:0000256" key="2">
    <source>
        <dbReference type="SAM" id="MobiDB-lite"/>
    </source>
</evidence>
<sequence length="385" mass="44123">MSSSRPFVEDGYIGDTLGASVWAMGTMDAAEAREIAQCMSDEDDQQRQAARLQAPEGEDAETWALQSVAGVLQRVQEAPGDEVSVEALVRQLERLPREARTHQLVRLLLDAREESIPKEAVLGIWGKLVAGTKAKSKSTGGQKSRAKSAASIPIIRSRLLESKRKQAECDLKLLQNRISLLQHEESKAWKKIAQTKDRAQEILEMRLQSLQRQEEKSMHAVERERQSRSAQKKQHSLKKESVIKKKHAAIQVISKKYQDVEQVKTESKRLKAERERLQLLQVERARAKRQTIRRQEDALKKKKLLDRQQVDEEAALRLMKKAIAEERQIREHRRKVQEMEEAERALIQRLQGTQLIQREAYSVLEQALLRTDLKRAHSVAPLGER</sequence>
<evidence type="ECO:0000313" key="3">
    <source>
        <dbReference type="EMBL" id="KAE9109981.1"/>
    </source>
</evidence>
<keyword evidence="1" id="KW-0175">Coiled coil</keyword>
<keyword evidence="7" id="KW-1185">Reference proteome</keyword>
<feature type="region of interest" description="Disordered" evidence="2">
    <location>
        <begin position="211"/>
        <end position="241"/>
    </location>
</feature>
<dbReference type="AlphaFoldDB" id="A0A6A3XZ19"/>
<feature type="compositionally biased region" description="Basic and acidic residues" evidence="2">
    <location>
        <begin position="212"/>
        <end position="227"/>
    </location>
</feature>
<protein>
    <submittedName>
        <fullName evidence="5">Uncharacterized protein</fullName>
    </submittedName>
</protein>
<dbReference type="Proteomes" id="UP000440732">
    <property type="component" value="Unassembled WGS sequence"/>
</dbReference>
<evidence type="ECO:0000313" key="7">
    <source>
        <dbReference type="Proteomes" id="UP000433483"/>
    </source>
</evidence>
<organism evidence="5 7">
    <name type="scientific">Phytophthora fragariae</name>
    <dbReference type="NCBI Taxonomy" id="53985"/>
    <lineage>
        <taxon>Eukaryota</taxon>
        <taxon>Sar</taxon>
        <taxon>Stramenopiles</taxon>
        <taxon>Oomycota</taxon>
        <taxon>Peronosporomycetes</taxon>
        <taxon>Peronosporales</taxon>
        <taxon>Peronosporaceae</taxon>
        <taxon>Phytophthora</taxon>
    </lineage>
</organism>
<proteinExistence type="predicted"/>
<dbReference type="Proteomes" id="UP000441208">
    <property type="component" value="Unassembled WGS sequence"/>
</dbReference>
<feature type="region of interest" description="Disordered" evidence="2">
    <location>
        <begin position="40"/>
        <end position="59"/>
    </location>
</feature>
<comment type="caution">
    <text evidence="5">The sequence shown here is derived from an EMBL/GenBank/DDBJ whole genome shotgun (WGS) entry which is preliminary data.</text>
</comment>
<dbReference type="Proteomes" id="UP000433483">
    <property type="component" value="Unassembled WGS sequence"/>
</dbReference>
<dbReference type="EMBL" id="QXGA01000366">
    <property type="protein sequence ID" value="KAE9147152.1"/>
    <property type="molecule type" value="Genomic_DNA"/>
</dbReference>
<dbReference type="EMBL" id="QXGE01000576">
    <property type="protein sequence ID" value="KAE9308585.1"/>
    <property type="molecule type" value="Genomic_DNA"/>
</dbReference>
<dbReference type="EMBL" id="QXGB01000596">
    <property type="protein sequence ID" value="KAE9209586.1"/>
    <property type="molecule type" value="Genomic_DNA"/>
</dbReference>
<evidence type="ECO:0000313" key="9">
    <source>
        <dbReference type="Proteomes" id="UP000440732"/>
    </source>
</evidence>
<gene>
    <name evidence="6" type="ORF">PF001_g11096</name>
    <name evidence="5" type="ORF">PF005_g11771</name>
    <name evidence="4" type="ORF">PF006_g8142</name>
    <name evidence="3" type="ORF">PF007_g12032</name>
</gene>
<accession>A0A6A3XZ19</accession>
<name>A0A6A3XZ19_9STRA</name>
<evidence type="ECO:0000256" key="1">
    <source>
        <dbReference type="SAM" id="Coils"/>
    </source>
</evidence>
<evidence type="ECO:0000313" key="6">
    <source>
        <dbReference type="EMBL" id="KAE9308585.1"/>
    </source>
</evidence>
<feature type="coiled-coil region" evidence="1">
    <location>
        <begin position="253"/>
        <end position="349"/>
    </location>
</feature>
<evidence type="ECO:0000313" key="8">
    <source>
        <dbReference type="Proteomes" id="UP000437068"/>
    </source>
</evidence>
<reference evidence="7 8" key="1">
    <citation type="submission" date="2018-08" db="EMBL/GenBank/DDBJ databases">
        <title>Genomic investigation of the strawberry pathogen Phytophthora fragariae indicates pathogenicity is determined by transcriptional variation in three key races.</title>
        <authorList>
            <person name="Adams T.M."/>
            <person name="Armitage A.D."/>
            <person name="Sobczyk M.K."/>
            <person name="Bates H.J."/>
            <person name="Dunwell J.M."/>
            <person name="Nellist C.F."/>
            <person name="Harrison R.J."/>
        </authorList>
    </citation>
    <scope>NUCLEOTIDE SEQUENCE [LARGE SCALE GENOMIC DNA]</scope>
    <source>
        <strain evidence="6 8">A4</strain>
        <strain evidence="5 7">NOV-27</strain>
        <strain evidence="4 9">NOV-5</strain>
        <strain evidence="3 10">NOV-71</strain>
    </source>
</reference>